<feature type="domain" description="Sodium/calcium exchanger membrane region" evidence="6">
    <location>
        <begin position="4"/>
        <end position="139"/>
    </location>
</feature>
<dbReference type="PANTHER" id="PTHR10846">
    <property type="entry name" value="SODIUM/POTASSIUM/CALCIUM EXCHANGER"/>
    <property type="match status" value="1"/>
</dbReference>
<evidence type="ECO:0000256" key="2">
    <source>
        <dbReference type="ARBA" id="ARBA00022692"/>
    </source>
</evidence>
<dbReference type="GO" id="GO:0006874">
    <property type="term" value="P:intracellular calcium ion homeostasis"/>
    <property type="evidence" value="ECO:0007669"/>
    <property type="project" value="TreeGrafter"/>
</dbReference>
<proteinExistence type="predicted"/>
<dbReference type="Proteomes" id="UP000176628">
    <property type="component" value="Unassembled WGS sequence"/>
</dbReference>
<evidence type="ECO:0000313" key="8">
    <source>
        <dbReference type="Proteomes" id="UP000176628"/>
    </source>
</evidence>
<evidence type="ECO:0000256" key="3">
    <source>
        <dbReference type="ARBA" id="ARBA00022989"/>
    </source>
</evidence>
<feature type="transmembrane region" description="Helical" evidence="5">
    <location>
        <begin position="68"/>
        <end position="90"/>
    </location>
</feature>
<accession>A0A1F5G473</accession>
<evidence type="ECO:0000256" key="5">
    <source>
        <dbReference type="SAM" id="Phobius"/>
    </source>
</evidence>
<feature type="transmembrane region" description="Helical" evidence="5">
    <location>
        <begin position="125"/>
        <end position="144"/>
    </location>
</feature>
<dbReference type="EMBL" id="MFAV01000011">
    <property type="protein sequence ID" value="OGD86676.1"/>
    <property type="molecule type" value="Genomic_DNA"/>
</dbReference>
<feature type="transmembrane region" description="Helical" evidence="5">
    <location>
        <begin position="176"/>
        <end position="198"/>
    </location>
</feature>
<comment type="caution">
    <text evidence="7">The sequence shown here is derived from an EMBL/GenBank/DDBJ whole genome shotgun (WGS) entry which is preliminary data.</text>
</comment>
<dbReference type="GO" id="GO:0008273">
    <property type="term" value="F:calcium, potassium:sodium antiporter activity"/>
    <property type="evidence" value="ECO:0007669"/>
    <property type="project" value="TreeGrafter"/>
</dbReference>
<keyword evidence="4 5" id="KW-0472">Membrane</keyword>
<comment type="subcellular location">
    <subcellularLocation>
        <location evidence="1">Membrane</location>
        <topology evidence="1">Multi-pass membrane protein</topology>
    </subcellularLocation>
</comment>
<feature type="transmembrane region" description="Helical" evidence="5">
    <location>
        <begin position="245"/>
        <end position="266"/>
    </location>
</feature>
<dbReference type="Gene3D" id="1.20.1420.30">
    <property type="entry name" value="NCX, central ion-binding region"/>
    <property type="match status" value="1"/>
</dbReference>
<dbReference type="PANTHER" id="PTHR10846:SF8">
    <property type="entry name" value="INNER MEMBRANE PROTEIN YRBG"/>
    <property type="match status" value="1"/>
</dbReference>
<feature type="transmembrane region" description="Helical" evidence="5">
    <location>
        <begin position="210"/>
        <end position="233"/>
    </location>
</feature>
<feature type="transmembrane region" description="Helical" evidence="5">
    <location>
        <begin position="299"/>
        <end position="315"/>
    </location>
</feature>
<feature type="transmembrane region" description="Helical" evidence="5">
    <location>
        <begin position="99"/>
        <end position="119"/>
    </location>
</feature>
<dbReference type="InterPro" id="IPR004837">
    <property type="entry name" value="NaCa_Exmemb"/>
</dbReference>
<evidence type="ECO:0000256" key="4">
    <source>
        <dbReference type="ARBA" id="ARBA00023136"/>
    </source>
</evidence>
<dbReference type="InterPro" id="IPR044880">
    <property type="entry name" value="NCX_ion-bd_dom_sf"/>
</dbReference>
<protein>
    <recommendedName>
        <fullName evidence="6">Sodium/calcium exchanger membrane region domain-containing protein</fullName>
    </recommendedName>
</protein>
<dbReference type="Pfam" id="PF01699">
    <property type="entry name" value="Na_Ca_ex"/>
    <property type="match status" value="2"/>
</dbReference>
<dbReference type="InterPro" id="IPR004481">
    <property type="entry name" value="K/Na/Ca-exchanger"/>
</dbReference>
<gene>
    <name evidence="7" type="ORF">A2Z23_03050</name>
</gene>
<evidence type="ECO:0000313" key="7">
    <source>
        <dbReference type="EMBL" id="OGD86676.1"/>
    </source>
</evidence>
<dbReference type="GO" id="GO:0005262">
    <property type="term" value="F:calcium channel activity"/>
    <property type="evidence" value="ECO:0007669"/>
    <property type="project" value="TreeGrafter"/>
</dbReference>
<sequence length="318" mass="34796">MFEIFLFLSGILIIAKGASLFADSSVKLSLLLRIPQALVGATVVAIATTTPEATVSIFSSLSGHSGLALGNVLGSPVVNIGLAFSLLLLFSEVAFNRRLLHHIVILIISIFFLEAVLFFRRPADSFVAFPLLFFAFSFLAYEFFQMRRGLDSYFERFLEAKDAVSVLERFTHFFKLLFFFFMGLGLILIGGTILVQTGANLAKLLGVGELFIGLTLFAVGTSLPEIVLAATAIWKKTAKISSGNLFGASILTLTWVLGTATLFGRVDISDRIFLFDLPAILVFASVVLLGFLDRVPKRALGLLLLVCYIFYLVLLKNL</sequence>
<dbReference type="AlphaFoldDB" id="A0A1F5G473"/>
<organism evidence="7 8">
    <name type="scientific">Candidatus Curtissbacteria bacterium RBG_16_39_7</name>
    <dbReference type="NCBI Taxonomy" id="1797707"/>
    <lineage>
        <taxon>Bacteria</taxon>
        <taxon>Candidatus Curtissiibacteriota</taxon>
    </lineage>
</organism>
<reference evidence="7 8" key="1">
    <citation type="journal article" date="2016" name="Nat. Commun.">
        <title>Thousands of microbial genomes shed light on interconnected biogeochemical processes in an aquifer system.</title>
        <authorList>
            <person name="Anantharaman K."/>
            <person name="Brown C.T."/>
            <person name="Hug L.A."/>
            <person name="Sharon I."/>
            <person name="Castelle C.J."/>
            <person name="Probst A.J."/>
            <person name="Thomas B.C."/>
            <person name="Singh A."/>
            <person name="Wilkins M.J."/>
            <person name="Karaoz U."/>
            <person name="Brodie E.L."/>
            <person name="Williams K.H."/>
            <person name="Hubbard S.S."/>
            <person name="Banfield J.F."/>
        </authorList>
    </citation>
    <scope>NUCLEOTIDE SEQUENCE [LARGE SCALE GENOMIC DNA]</scope>
</reference>
<keyword evidence="2 5" id="KW-0812">Transmembrane</keyword>
<evidence type="ECO:0000256" key="1">
    <source>
        <dbReference type="ARBA" id="ARBA00004141"/>
    </source>
</evidence>
<feature type="domain" description="Sodium/calcium exchanger membrane region" evidence="6">
    <location>
        <begin position="176"/>
        <end position="314"/>
    </location>
</feature>
<evidence type="ECO:0000259" key="6">
    <source>
        <dbReference type="Pfam" id="PF01699"/>
    </source>
</evidence>
<dbReference type="GO" id="GO:0005886">
    <property type="term" value="C:plasma membrane"/>
    <property type="evidence" value="ECO:0007669"/>
    <property type="project" value="TreeGrafter"/>
</dbReference>
<keyword evidence="3 5" id="KW-1133">Transmembrane helix</keyword>
<feature type="transmembrane region" description="Helical" evidence="5">
    <location>
        <begin position="272"/>
        <end position="292"/>
    </location>
</feature>
<name>A0A1F5G473_9BACT</name>